<dbReference type="RefSeq" id="WP_377766790.1">
    <property type="nucleotide sequence ID" value="NZ_JBHULB010000012.1"/>
</dbReference>
<gene>
    <name evidence="2" type="ORF">ACFSQJ_09835</name>
</gene>
<dbReference type="GO" id="GO:0016491">
    <property type="term" value="F:oxidoreductase activity"/>
    <property type="evidence" value="ECO:0007669"/>
    <property type="project" value="UniProtKB-KW"/>
</dbReference>
<name>A0ABW5MW37_9FLAO</name>
<dbReference type="EC" id="1.-.-.-" evidence="2"/>
<comment type="caution">
    <text evidence="2">The sequence shown here is derived from an EMBL/GenBank/DDBJ whole genome shotgun (WGS) entry which is preliminary data.</text>
</comment>
<proteinExistence type="predicted"/>
<evidence type="ECO:0000313" key="3">
    <source>
        <dbReference type="Proteomes" id="UP001597526"/>
    </source>
</evidence>
<dbReference type="PANTHER" id="PTHR30543:SF21">
    <property type="entry name" value="NAD(P)H-DEPENDENT FMN REDUCTASE LOT6"/>
    <property type="match status" value="1"/>
</dbReference>
<reference evidence="3" key="1">
    <citation type="journal article" date="2019" name="Int. J. Syst. Evol. Microbiol.">
        <title>The Global Catalogue of Microorganisms (GCM) 10K type strain sequencing project: providing services to taxonomists for standard genome sequencing and annotation.</title>
        <authorList>
            <consortium name="The Broad Institute Genomics Platform"/>
            <consortium name="The Broad Institute Genome Sequencing Center for Infectious Disease"/>
            <person name="Wu L."/>
            <person name="Ma J."/>
        </authorList>
    </citation>
    <scope>NUCLEOTIDE SEQUENCE [LARGE SCALE GENOMIC DNA]</scope>
    <source>
        <strain evidence="3">KCTC 52368</strain>
    </source>
</reference>
<dbReference type="Proteomes" id="UP001597526">
    <property type="component" value="Unassembled WGS sequence"/>
</dbReference>
<accession>A0ABW5MW37</accession>
<keyword evidence="3" id="KW-1185">Reference proteome</keyword>
<dbReference type="InterPro" id="IPR029039">
    <property type="entry name" value="Flavoprotein-like_sf"/>
</dbReference>
<keyword evidence="2" id="KW-0560">Oxidoreductase</keyword>
<dbReference type="Pfam" id="PF03358">
    <property type="entry name" value="FMN_red"/>
    <property type="match status" value="1"/>
</dbReference>
<dbReference type="PANTHER" id="PTHR30543">
    <property type="entry name" value="CHROMATE REDUCTASE"/>
    <property type="match status" value="1"/>
</dbReference>
<protein>
    <submittedName>
        <fullName evidence="2">NADPH-dependent FMN reductase</fullName>
        <ecNumber evidence="2">1.-.-.-</ecNumber>
    </submittedName>
</protein>
<dbReference type="EMBL" id="JBHULB010000012">
    <property type="protein sequence ID" value="MFD2587231.1"/>
    <property type="molecule type" value="Genomic_DNA"/>
</dbReference>
<dbReference type="SUPFAM" id="SSF52218">
    <property type="entry name" value="Flavoproteins"/>
    <property type="match status" value="1"/>
</dbReference>
<feature type="domain" description="NADPH-dependent FMN reductase-like" evidence="1">
    <location>
        <begin position="3"/>
        <end position="144"/>
    </location>
</feature>
<evidence type="ECO:0000259" key="1">
    <source>
        <dbReference type="Pfam" id="PF03358"/>
    </source>
</evidence>
<dbReference type="Gene3D" id="3.40.50.360">
    <property type="match status" value="1"/>
</dbReference>
<dbReference type="InterPro" id="IPR005025">
    <property type="entry name" value="FMN_Rdtase-like_dom"/>
</dbReference>
<sequence length="180" mass="20003">MKKVITIAGTNSQKSINKRLLSYTSSLLENIELISIDLNDYVLPIYGVDFEDENGIPTAVKRLNEVFDTADGFIIALAEHNGTYTAVFKNTLDWLSRANMKVWRDKPTLLMATSPGSRGGATVLEATVNYFPFLGANVVSDFSLPSFFDNFSENGISNLDLKKSLIQKVQLFEQIISPLE</sequence>
<evidence type="ECO:0000313" key="2">
    <source>
        <dbReference type="EMBL" id="MFD2587231.1"/>
    </source>
</evidence>
<dbReference type="InterPro" id="IPR050712">
    <property type="entry name" value="NAD(P)H-dep_reductase"/>
</dbReference>
<organism evidence="2 3">
    <name type="scientific">Croceitalea marina</name>
    <dbReference type="NCBI Taxonomy" id="1775166"/>
    <lineage>
        <taxon>Bacteria</taxon>
        <taxon>Pseudomonadati</taxon>
        <taxon>Bacteroidota</taxon>
        <taxon>Flavobacteriia</taxon>
        <taxon>Flavobacteriales</taxon>
        <taxon>Flavobacteriaceae</taxon>
        <taxon>Croceitalea</taxon>
    </lineage>
</organism>